<dbReference type="OrthoDB" id="346167at2759"/>
<evidence type="ECO:0000256" key="1">
    <source>
        <dbReference type="SAM" id="MobiDB-lite"/>
    </source>
</evidence>
<dbReference type="AlphaFoldDB" id="U6LRD8"/>
<accession>U6LRD8</accession>
<dbReference type="EMBL" id="HG713024">
    <property type="protein sequence ID" value="CDJ51828.1"/>
    <property type="molecule type" value="Genomic_DNA"/>
</dbReference>
<evidence type="ECO:0000313" key="3">
    <source>
        <dbReference type="Proteomes" id="UP000030750"/>
    </source>
</evidence>
<proteinExistence type="predicted"/>
<protein>
    <submittedName>
        <fullName evidence="2">Uncharacterized protein</fullName>
    </submittedName>
</protein>
<dbReference type="Proteomes" id="UP000030750">
    <property type="component" value="Unassembled WGS sequence"/>
</dbReference>
<evidence type="ECO:0000313" key="2">
    <source>
        <dbReference type="EMBL" id="CDJ51828.1"/>
    </source>
</evidence>
<gene>
    <name evidence="2" type="ORF">EBH_0001990</name>
</gene>
<organism evidence="2 3">
    <name type="scientific">Eimeria brunetti</name>
    <dbReference type="NCBI Taxonomy" id="51314"/>
    <lineage>
        <taxon>Eukaryota</taxon>
        <taxon>Sar</taxon>
        <taxon>Alveolata</taxon>
        <taxon>Apicomplexa</taxon>
        <taxon>Conoidasida</taxon>
        <taxon>Coccidia</taxon>
        <taxon>Eucoccidiorida</taxon>
        <taxon>Eimeriorina</taxon>
        <taxon>Eimeriidae</taxon>
        <taxon>Eimeria</taxon>
    </lineage>
</organism>
<reference evidence="2" key="1">
    <citation type="submission" date="2013-10" db="EMBL/GenBank/DDBJ databases">
        <title>Genomic analysis of the causative agents of coccidiosis in chickens.</title>
        <authorList>
            <person name="Reid A.J."/>
            <person name="Blake D."/>
            <person name="Billington K."/>
            <person name="Browne H."/>
            <person name="Dunn M."/>
            <person name="Hung S."/>
            <person name="Kawahara F."/>
            <person name="Miranda-Saavedra D."/>
            <person name="Mourier T."/>
            <person name="Nagra H."/>
            <person name="Otto T.D."/>
            <person name="Rawlings N."/>
            <person name="Sanchez A."/>
            <person name="Sanders M."/>
            <person name="Subramaniam C."/>
            <person name="Tay Y."/>
            <person name="Dear P."/>
            <person name="Doerig C."/>
            <person name="Gruber A."/>
            <person name="Parkinson J."/>
            <person name="Shirley M."/>
            <person name="Wan K.L."/>
            <person name="Berriman M."/>
            <person name="Tomley F."/>
            <person name="Pain A."/>
        </authorList>
    </citation>
    <scope>NUCLEOTIDE SEQUENCE [LARGE SCALE GENOMIC DNA]</scope>
    <source>
        <strain evidence="2">Houghton</strain>
    </source>
</reference>
<feature type="region of interest" description="Disordered" evidence="1">
    <location>
        <begin position="321"/>
        <end position="398"/>
    </location>
</feature>
<reference evidence="2" key="2">
    <citation type="submission" date="2013-10" db="EMBL/GenBank/DDBJ databases">
        <authorList>
            <person name="Aslett M."/>
        </authorList>
    </citation>
    <scope>NUCLEOTIDE SEQUENCE [LARGE SCALE GENOMIC DNA]</scope>
    <source>
        <strain evidence="2">Houghton</strain>
    </source>
</reference>
<feature type="compositionally biased region" description="Low complexity" evidence="1">
    <location>
        <begin position="368"/>
        <end position="385"/>
    </location>
</feature>
<keyword evidence="3" id="KW-1185">Reference proteome</keyword>
<sequence>MALQDLYCLAYAPLQGTCLMDLGEDDYTPETLQKEMKFLQKFTSTSLEVFGKFFEKADLSSAEGAAALYCMTSFFNRLQVVSLRAGTLAGELMALNKVDYHDTLKGFTSKAKAAGIEPEDSRIEDIVETDKEADWEFPAAGKGKVEFRHSVSMVAPRDYGNEDPVQVSHQPVKPEFTRKKVRKATGYAKFNFSADDLQESANKSDDDTEETNVGSQGSSSKTLEASPLDAYPVLGRQAIGLRVDDLLLGNAEVEVRLQTRDKDADANWHDSERHSGRYNRIRGRIPTGHASLMKSSSDDMLDVLLAEDSEEGRRARELLLHNTELNSSSPPFSARSLSCESYEPASASDNAAKGSTGQAHSGADHQGSESGENAADSESASSAGNVLSILECHLNPSS</sequence>
<feature type="compositionally biased region" description="Polar residues" evidence="1">
    <location>
        <begin position="211"/>
        <end position="223"/>
    </location>
</feature>
<dbReference type="VEuPathDB" id="ToxoDB:EBH_0001990"/>
<name>U6LRD8_9EIME</name>
<feature type="compositionally biased region" description="Polar residues" evidence="1">
    <location>
        <begin position="347"/>
        <end position="359"/>
    </location>
</feature>
<feature type="region of interest" description="Disordered" evidence="1">
    <location>
        <begin position="196"/>
        <end position="224"/>
    </location>
</feature>
<feature type="compositionally biased region" description="Low complexity" evidence="1">
    <location>
        <begin position="327"/>
        <end position="338"/>
    </location>
</feature>